<dbReference type="CDD" id="cd00035">
    <property type="entry name" value="ChtBD1"/>
    <property type="match status" value="1"/>
</dbReference>
<dbReference type="InterPro" id="IPR017853">
    <property type="entry name" value="GH"/>
</dbReference>
<keyword evidence="6 13" id="KW-0147">Chitin-binding</keyword>
<dbReference type="SUPFAM" id="SSF57016">
    <property type="entry name" value="Plant lectins/antimicrobial peptides"/>
    <property type="match status" value="1"/>
</dbReference>
<comment type="caution">
    <text evidence="18">The sequence shown here is derived from an EMBL/GenBank/DDBJ whole genome shotgun (WGS) entry which is preliminary data.</text>
</comment>
<dbReference type="GO" id="GO:0005576">
    <property type="term" value="C:extracellular region"/>
    <property type="evidence" value="ECO:0007669"/>
    <property type="project" value="UniProtKB-SubCell"/>
</dbReference>
<dbReference type="PROSITE" id="PS50941">
    <property type="entry name" value="CHIT_BIND_I_2"/>
    <property type="match status" value="1"/>
</dbReference>
<feature type="domain" description="LysM" evidence="16">
    <location>
        <begin position="23"/>
        <end position="70"/>
    </location>
</feature>
<evidence type="ECO:0000256" key="3">
    <source>
        <dbReference type="ARBA" id="ARBA00008682"/>
    </source>
</evidence>
<evidence type="ECO:0000313" key="19">
    <source>
        <dbReference type="Proteomes" id="UP000756346"/>
    </source>
</evidence>
<dbReference type="CDD" id="cd00118">
    <property type="entry name" value="LysM"/>
    <property type="match status" value="2"/>
</dbReference>
<dbReference type="InterPro" id="IPR018371">
    <property type="entry name" value="Chitin-binding_1_CS"/>
</dbReference>
<protein>
    <recommendedName>
        <fullName evidence="4">chitinase</fullName>
        <ecNumber evidence="4">3.2.1.14</ecNumber>
    </recommendedName>
</protein>
<dbReference type="PROSITE" id="PS00026">
    <property type="entry name" value="CHIT_BIND_I_1"/>
    <property type="match status" value="1"/>
</dbReference>
<feature type="domain" description="LysM" evidence="16">
    <location>
        <begin position="87"/>
        <end position="136"/>
    </location>
</feature>
<dbReference type="EMBL" id="JAGTJQ010000002">
    <property type="protein sequence ID" value="KAH7037257.1"/>
    <property type="molecule type" value="Genomic_DNA"/>
</dbReference>
<dbReference type="PANTHER" id="PTHR47700:SF2">
    <property type="entry name" value="CHITINASE"/>
    <property type="match status" value="1"/>
</dbReference>
<dbReference type="AlphaFoldDB" id="A0A9P9BTR6"/>
<dbReference type="InterPro" id="IPR029070">
    <property type="entry name" value="Chitinase_insertion_sf"/>
</dbReference>
<dbReference type="InterPro" id="IPR036861">
    <property type="entry name" value="Endochitinase-like_sf"/>
</dbReference>
<evidence type="ECO:0000256" key="12">
    <source>
        <dbReference type="ARBA" id="ARBA00023326"/>
    </source>
</evidence>
<dbReference type="InterPro" id="IPR011583">
    <property type="entry name" value="Chitinase_II/V-like_cat"/>
</dbReference>
<keyword evidence="9" id="KW-0843">Virulence</keyword>
<feature type="disulfide bond" evidence="13">
    <location>
        <begin position="180"/>
        <end position="194"/>
    </location>
</feature>
<feature type="disulfide bond" evidence="13">
    <location>
        <begin position="214"/>
        <end position="218"/>
    </location>
</feature>
<dbReference type="Gene3D" id="3.10.50.10">
    <property type="match status" value="1"/>
</dbReference>
<dbReference type="SUPFAM" id="SSF51445">
    <property type="entry name" value="(Trans)glycosidases"/>
    <property type="match status" value="1"/>
</dbReference>
<evidence type="ECO:0000256" key="8">
    <source>
        <dbReference type="ARBA" id="ARBA00023024"/>
    </source>
</evidence>
<dbReference type="SMART" id="SM00257">
    <property type="entry name" value="LysM"/>
    <property type="match status" value="2"/>
</dbReference>
<gene>
    <name evidence="18" type="ORF">B0I36DRAFT_313643</name>
</gene>
<dbReference type="RefSeq" id="XP_046016378.1">
    <property type="nucleotide sequence ID" value="XM_046152653.1"/>
</dbReference>
<dbReference type="PROSITE" id="PS51910">
    <property type="entry name" value="GH18_2"/>
    <property type="match status" value="1"/>
</dbReference>
<accession>A0A9P9BTR6</accession>
<keyword evidence="11 14" id="KW-0326">Glycosidase</keyword>
<dbReference type="SUPFAM" id="SSF54556">
    <property type="entry name" value="Chitinase insertion domain"/>
    <property type="match status" value="1"/>
</dbReference>
<evidence type="ECO:0000259" key="16">
    <source>
        <dbReference type="PROSITE" id="PS51782"/>
    </source>
</evidence>
<proteinExistence type="inferred from homology"/>
<sequence>MNCNALSSGQRVCCNAGNMPAQGQCTAISGSETPACEGLSIRCGITIPQLQQFNPGLNCNALYPGVKVCCNAGPMPIPENQADGTCSVYTVQSGDYCALIAARLGLTVSQLESFNVGKTWGWAGCNALQPGQRICQSSGTRPMPVQRAGVQCGPQVVGTVKPASASVDLATLNPCPLSACCSGSGYCGTNEDYCVATKGPTGNPGTFAPGTNGCISNCGLNVVNNAQPPASFKKIGYFQGYNVAARPCLHMNVTDTPSDFTHIHFSFATLSTAWDVIISPDMDEQFALFKAQTKAKKILVIGGWTFSTSPSTYMIFRNMVATDANINTAVAKIGDFLRANNLDGVDFDWEYPGSPDTAGLPAAPANEGDRFNLFLQAMRKNIPLKSLSIAAPASYYYLKNYPLAAIASSLDYLVVMTYDFFMQSDYGYADKFQGCPGGNCLRSHVNSTLTTQALAMVTRAGFPANKVIVGVSSYGRAFQMAQAGCAGELCKFTGPASGALSGRCTREQGMLADAEIAEIIATNPTSQQYTLAGSDILVYNSTQYVSYMKETTKATRTAGYKALNLGGTCDWAIDFQRFWPGQQ</sequence>
<dbReference type="Pfam" id="PF00187">
    <property type="entry name" value="Chitin_bind_1"/>
    <property type="match status" value="1"/>
</dbReference>
<dbReference type="GO" id="GO:0008061">
    <property type="term" value="F:chitin binding"/>
    <property type="evidence" value="ECO:0007669"/>
    <property type="project" value="UniProtKB-UniRule"/>
</dbReference>
<dbReference type="PANTHER" id="PTHR47700">
    <property type="entry name" value="V CHITINASE, PUTATIVE (AFU_ORTHOLOGUE AFUA_6G13720)-RELATED"/>
    <property type="match status" value="1"/>
</dbReference>
<dbReference type="GO" id="GO:0006032">
    <property type="term" value="P:chitin catabolic process"/>
    <property type="evidence" value="ECO:0007669"/>
    <property type="project" value="UniProtKB-KW"/>
</dbReference>
<dbReference type="InterPro" id="IPR001223">
    <property type="entry name" value="Glyco_hydro18_cat"/>
</dbReference>
<comment type="similarity">
    <text evidence="3">Belongs to the glycosyl hydrolase 18 family. Chitinase class V subfamily.</text>
</comment>
<dbReference type="Gene3D" id="3.20.20.80">
    <property type="entry name" value="Glycosidases"/>
    <property type="match status" value="1"/>
</dbReference>
<evidence type="ECO:0000256" key="6">
    <source>
        <dbReference type="ARBA" id="ARBA00022669"/>
    </source>
</evidence>
<evidence type="ECO:0000256" key="13">
    <source>
        <dbReference type="PROSITE-ProRule" id="PRU00261"/>
    </source>
</evidence>
<dbReference type="GeneID" id="70182199"/>
<keyword evidence="7 14" id="KW-0378">Hydrolase</keyword>
<dbReference type="Gene3D" id="3.10.350.10">
    <property type="entry name" value="LysM domain"/>
    <property type="match status" value="2"/>
</dbReference>
<dbReference type="Proteomes" id="UP000756346">
    <property type="component" value="Unassembled WGS sequence"/>
</dbReference>
<feature type="disulfide bond" evidence="13">
    <location>
        <begin position="175"/>
        <end position="187"/>
    </location>
</feature>
<feature type="domain" description="GH18" evidence="17">
    <location>
        <begin position="232"/>
        <end position="583"/>
    </location>
</feature>
<dbReference type="InterPro" id="IPR053214">
    <property type="entry name" value="LysM12-like"/>
</dbReference>
<evidence type="ECO:0000256" key="10">
    <source>
        <dbReference type="ARBA" id="ARBA00023277"/>
    </source>
</evidence>
<evidence type="ECO:0000259" key="17">
    <source>
        <dbReference type="PROSITE" id="PS51910"/>
    </source>
</evidence>
<comment type="catalytic activity">
    <reaction evidence="1">
        <text>Random endo-hydrolysis of N-acetyl-beta-D-glucosaminide (1-&gt;4)-beta-linkages in chitin and chitodextrins.</text>
        <dbReference type="EC" id="3.2.1.14"/>
    </reaction>
</comment>
<feature type="domain" description="Chitin-binding type-1" evidence="15">
    <location>
        <begin position="149"/>
        <end position="220"/>
    </location>
</feature>
<dbReference type="GO" id="GO:0008843">
    <property type="term" value="F:endochitinase activity"/>
    <property type="evidence" value="ECO:0007669"/>
    <property type="project" value="UniProtKB-EC"/>
</dbReference>
<keyword evidence="12" id="KW-0624">Polysaccharide degradation</keyword>
<dbReference type="InterPro" id="IPR018392">
    <property type="entry name" value="LysM"/>
</dbReference>
<evidence type="ECO:0000256" key="4">
    <source>
        <dbReference type="ARBA" id="ARBA00012729"/>
    </source>
</evidence>
<dbReference type="Pfam" id="PF00704">
    <property type="entry name" value="Glyco_hydro_18"/>
    <property type="match status" value="1"/>
</dbReference>
<evidence type="ECO:0000256" key="14">
    <source>
        <dbReference type="RuleBase" id="RU000489"/>
    </source>
</evidence>
<dbReference type="Pfam" id="PF01476">
    <property type="entry name" value="LysM"/>
    <property type="match status" value="2"/>
</dbReference>
<dbReference type="PROSITE" id="PS01095">
    <property type="entry name" value="GH18_1"/>
    <property type="match status" value="1"/>
</dbReference>
<dbReference type="PROSITE" id="PS51782">
    <property type="entry name" value="LYSM"/>
    <property type="match status" value="2"/>
</dbReference>
<dbReference type="EC" id="3.2.1.14" evidence="4"/>
<organism evidence="18 19">
    <name type="scientific">Microdochium trichocladiopsis</name>
    <dbReference type="NCBI Taxonomy" id="1682393"/>
    <lineage>
        <taxon>Eukaryota</taxon>
        <taxon>Fungi</taxon>
        <taxon>Dikarya</taxon>
        <taxon>Ascomycota</taxon>
        <taxon>Pezizomycotina</taxon>
        <taxon>Sordariomycetes</taxon>
        <taxon>Xylariomycetidae</taxon>
        <taxon>Xylariales</taxon>
        <taxon>Microdochiaceae</taxon>
        <taxon>Microdochium</taxon>
    </lineage>
</organism>
<name>A0A9P9BTR6_9PEZI</name>
<evidence type="ECO:0000256" key="7">
    <source>
        <dbReference type="ARBA" id="ARBA00022801"/>
    </source>
</evidence>
<keyword evidence="10" id="KW-0119">Carbohydrate metabolism</keyword>
<keyword evidence="8" id="KW-0146">Chitin degradation</keyword>
<evidence type="ECO:0000256" key="2">
    <source>
        <dbReference type="ARBA" id="ARBA00004613"/>
    </source>
</evidence>
<comment type="caution">
    <text evidence="13">Lacks conserved residue(s) required for the propagation of feature annotation.</text>
</comment>
<dbReference type="InterPro" id="IPR036779">
    <property type="entry name" value="LysM_dom_sf"/>
</dbReference>
<dbReference type="OrthoDB" id="73875at2759"/>
<dbReference type="GO" id="GO:0000272">
    <property type="term" value="P:polysaccharide catabolic process"/>
    <property type="evidence" value="ECO:0007669"/>
    <property type="project" value="UniProtKB-KW"/>
</dbReference>
<dbReference type="Gene3D" id="3.30.60.10">
    <property type="entry name" value="Endochitinase-like"/>
    <property type="match status" value="1"/>
</dbReference>
<dbReference type="InterPro" id="IPR001002">
    <property type="entry name" value="Chitin-bd_1"/>
</dbReference>
<evidence type="ECO:0000313" key="18">
    <source>
        <dbReference type="EMBL" id="KAH7037257.1"/>
    </source>
</evidence>
<comment type="subcellular location">
    <subcellularLocation>
        <location evidence="2">Secreted</location>
    </subcellularLocation>
</comment>
<dbReference type="SMART" id="SM00636">
    <property type="entry name" value="Glyco_18"/>
    <property type="match status" value="1"/>
</dbReference>
<dbReference type="SUPFAM" id="SSF54106">
    <property type="entry name" value="LysM domain"/>
    <property type="match status" value="1"/>
</dbReference>
<reference evidence="18" key="1">
    <citation type="journal article" date="2021" name="Nat. Commun.">
        <title>Genetic determinants of endophytism in the Arabidopsis root mycobiome.</title>
        <authorList>
            <person name="Mesny F."/>
            <person name="Miyauchi S."/>
            <person name="Thiergart T."/>
            <person name="Pickel B."/>
            <person name="Atanasova L."/>
            <person name="Karlsson M."/>
            <person name="Huettel B."/>
            <person name="Barry K.W."/>
            <person name="Haridas S."/>
            <person name="Chen C."/>
            <person name="Bauer D."/>
            <person name="Andreopoulos W."/>
            <person name="Pangilinan J."/>
            <person name="LaButti K."/>
            <person name="Riley R."/>
            <person name="Lipzen A."/>
            <person name="Clum A."/>
            <person name="Drula E."/>
            <person name="Henrissat B."/>
            <person name="Kohler A."/>
            <person name="Grigoriev I.V."/>
            <person name="Martin F.M."/>
            <person name="Hacquard S."/>
        </authorList>
    </citation>
    <scope>NUCLEOTIDE SEQUENCE</scope>
    <source>
        <strain evidence="18">MPI-CAGE-CH-0230</strain>
    </source>
</reference>
<evidence type="ECO:0000256" key="9">
    <source>
        <dbReference type="ARBA" id="ARBA00023026"/>
    </source>
</evidence>
<keyword evidence="5" id="KW-0964">Secreted</keyword>
<dbReference type="InterPro" id="IPR001579">
    <property type="entry name" value="Glyco_hydro_18_chit_AS"/>
</dbReference>
<evidence type="ECO:0000256" key="5">
    <source>
        <dbReference type="ARBA" id="ARBA00022525"/>
    </source>
</evidence>
<evidence type="ECO:0000256" key="11">
    <source>
        <dbReference type="ARBA" id="ARBA00023295"/>
    </source>
</evidence>
<evidence type="ECO:0000259" key="15">
    <source>
        <dbReference type="PROSITE" id="PS50941"/>
    </source>
</evidence>
<evidence type="ECO:0000256" key="1">
    <source>
        <dbReference type="ARBA" id="ARBA00000822"/>
    </source>
</evidence>
<keyword evidence="13" id="KW-1015">Disulfide bond</keyword>
<keyword evidence="19" id="KW-1185">Reference proteome</keyword>